<reference evidence="5" key="1">
    <citation type="submission" date="2020-08" db="EMBL/GenBank/DDBJ databases">
        <title>Genome public.</title>
        <authorList>
            <person name="Liu C."/>
            <person name="Sun Q."/>
        </authorList>
    </citation>
    <scope>NUCLEOTIDE SEQUENCE</scope>
    <source>
        <strain evidence="5">H8</strain>
    </source>
</reference>
<dbReference type="PROSITE" id="PS51459">
    <property type="entry name" value="FIDO"/>
    <property type="match status" value="1"/>
</dbReference>
<keyword evidence="2" id="KW-0067">ATP-binding</keyword>
<dbReference type="InterPro" id="IPR036597">
    <property type="entry name" value="Fido-like_dom_sf"/>
</dbReference>
<dbReference type="SUPFAM" id="SSF140931">
    <property type="entry name" value="Fic-like"/>
    <property type="match status" value="1"/>
</dbReference>
<organism evidence="5 6">
    <name type="scientific">Congzhengia minquanensis</name>
    <dbReference type="NCBI Taxonomy" id="2763657"/>
    <lineage>
        <taxon>Bacteria</taxon>
        <taxon>Bacillati</taxon>
        <taxon>Bacillota</taxon>
        <taxon>Clostridia</taxon>
        <taxon>Eubacteriales</taxon>
        <taxon>Oscillospiraceae</taxon>
        <taxon>Congzhengia</taxon>
    </lineage>
</organism>
<dbReference type="InterPro" id="IPR003812">
    <property type="entry name" value="Fido"/>
</dbReference>
<dbReference type="InterPro" id="IPR040198">
    <property type="entry name" value="Fido_containing"/>
</dbReference>
<dbReference type="RefSeq" id="WP_249312588.1">
    <property type="nucleotide sequence ID" value="NZ_JACRSU010000003.1"/>
</dbReference>
<dbReference type="PANTHER" id="PTHR13504">
    <property type="entry name" value="FIDO DOMAIN-CONTAINING PROTEIN DDB_G0283145"/>
    <property type="match status" value="1"/>
</dbReference>
<sequence>MDLAILKQKKEFVNANMHTLSQAAQENYATAFDIEYTHNSTAIEGNTLTLMETKLLIEDKLSVGGKDLREIYEVVNHNKAFSYISKKVLKKDPLDEKIIKDIHALLMENIIVGGVYRNVEVYISGAQHTPPAPLEMYGQIKNFYMDLAQKKDIEPIELAAWTHAEFVKIHPFIDGNGRTSRLIMNYQLMSGGYLPVSIPKEERLKYFECLESYALKGDLNMFISLIAELEEKRLDTYIEAIKNSTGIDFCVNSQLNT</sequence>
<accession>A0A926HZJ5</accession>
<evidence type="ECO:0000259" key="4">
    <source>
        <dbReference type="PROSITE" id="PS51459"/>
    </source>
</evidence>
<evidence type="ECO:0000313" key="5">
    <source>
        <dbReference type="EMBL" id="MBC8540921.1"/>
    </source>
</evidence>
<dbReference type="GO" id="GO:0005524">
    <property type="term" value="F:ATP binding"/>
    <property type="evidence" value="ECO:0007669"/>
    <property type="project" value="UniProtKB-KW"/>
</dbReference>
<feature type="site" description="Important for autoinhibition of adenylyltransferase activity" evidence="3">
    <location>
        <position position="44"/>
    </location>
</feature>
<dbReference type="AlphaFoldDB" id="A0A926HZJ5"/>
<protein>
    <submittedName>
        <fullName evidence="5">Fic family protein</fullName>
    </submittedName>
</protein>
<comment type="caution">
    <text evidence="5">The sequence shown here is derived from an EMBL/GenBank/DDBJ whole genome shotgun (WGS) entry which is preliminary data.</text>
</comment>
<keyword evidence="2" id="KW-0547">Nucleotide-binding</keyword>
<name>A0A926HZJ5_9FIRM</name>
<gene>
    <name evidence="5" type="ORF">H8698_08025</name>
</gene>
<evidence type="ECO:0000256" key="1">
    <source>
        <dbReference type="PIRSR" id="PIRSR640198-1"/>
    </source>
</evidence>
<dbReference type="Pfam" id="PF02661">
    <property type="entry name" value="Fic"/>
    <property type="match status" value="1"/>
</dbReference>
<keyword evidence="6" id="KW-1185">Reference proteome</keyword>
<feature type="active site" evidence="1">
    <location>
        <position position="170"/>
    </location>
</feature>
<proteinExistence type="predicted"/>
<evidence type="ECO:0000313" key="6">
    <source>
        <dbReference type="Proteomes" id="UP000611762"/>
    </source>
</evidence>
<feature type="domain" description="Fido" evidence="4">
    <location>
        <begin position="94"/>
        <end position="228"/>
    </location>
</feature>
<evidence type="ECO:0000256" key="2">
    <source>
        <dbReference type="PIRSR" id="PIRSR640198-2"/>
    </source>
</evidence>
<dbReference type="EMBL" id="JACRSU010000003">
    <property type="protein sequence ID" value="MBC8540921.1"/>
    <property type="molecule type" value="Genomic_DNA"/>
</dbReference>
<dbReference type="Gene3D" id="1.10.3290.10">
    <property type="entry name" value="Fido-like domain"/>
    <property type="match status" value="1"/>
</dbReference>
<dbReference type="PANTHER" id="PTHR13504:SF38">
    <property type="entry name" value="FIDO DOMAIN-CONTAINING PROTEIN"/>
    <property type="match status" value="1"/>
</dbReference>
<evidence type="ECO:0000256" key="3">
    <source>
        <dbReference type="PIRSR" id="PIRSR640198-3"/>
    </source>
</evidence>
<dbReference type="Proteomes" id="UP000611762">
    <property type="component" value="Unassembled WGS sequence"/>
</dbReference>
<feature type="binding site" evidence="2">
    <location>
        <begin position="174"/>
        <end position="181"/>
    </location>
    <ligand>
        <name>ATP</name>
        <dbReference type="ChEBI" id="CHEBI:30616"/>
    </ligand>
</feature>